<keyword evidence="14" id="KW-0443">Lipid metabolism</keyword>
<evidence type="ECO:0000256" key="7">
    <source>
        <dbReference type="ARBA" id="ARBA00019373"/>
    </source>
</evidence>
<feature type="transmembrane region" description="Helical" evidence="24">
    <location>
        <begin position="6"/>
        <end position="39"/>
    </location>
</feature>
<dbReference type="Proteomes" id="UP000003136">
    <property type="component" value="Unassembled WGS sequence"/>
</dbReference>
<dbReference type="EMBL" id="ABVQ01000036">
    <property type="protein sequence ID" value="EEC57085.1"/>
    <property type="molecule type" value="Genomic_DNA"/>
</dbReference>
<keyword evidence="12" id="KW-0548">Nucleotidyltransferase</keyword>
<comment type="pathway">
    <text evidence="3">Phospholipid metabolism; CDP-diacylglycerol biosynthesis; CDP-diacylglycerol from sn-glycerol 3-phosphate: step 3/3.</text>
</comment>
<dbReference type="PANTHER" id="PTHR46382:SF1">
    <property type="entry name" value="PHOSPHATIDATE CYTIDYLYLTRANSFERASE"/>
    <property type="match status" value="1"/>
</dbReference>
<evidence type="ECO:0000313" key="25">
    <source>
        <dbReference type="EMBL" id="EEC57085.1"/>
    </source>
</evidence>
<evidence type="ECO:0000256" key="9">
    <source>
        <dbReference type="ARBA" id="ARBA00022516"/>
    </source>
</evidence>
<feature type="transmembrane region" description="Helical" evidence="24">
    <location>
        <begin position="133"/>
        <end position="153"/>
    </location>
</feature>
<keyword evidence="11 24" id="KW-0812">Transmembrane</keyword>
<evidence type="ECO:0000313" key="26">
    <source>
        <dbReference type="Proteomes" id="UP000003136"/>
    </source>
</evidence>
<evidence type="ECO:0000256" key="14">
    <source>
        <dbReference type="ARBA" id="ARBA00023098"/>
    </source>
</evidence>
<sequence length="264" mass="28641">MLVRILSGIVLLLITGSSLIIGGWYLYGICIFISLVGMMEYYRVLGINKKLPGIIGYVGATAYYVSLLMTDECFGILVLTATAIAMMIAYVATFPKYTIEDIAKGYFGVIYVAVMISYIYLTRQLPDGEYLAWLIFICSWGSDSFAYLAGVAFGKHKMTPKLSPKKSYEGAVGGIAGAAVLGALFGVLVKYLTGADYMAAFTAASAIGATISIFGDLAASAIKRNKDIKDYGRLIPGHGGILDRYDSVIFTAPIVYWVLYFIVR</sequence>
<dbReference type="GO" id="GO:0004605">
    <property type="term" value="F:phosphatidate cytidylyltransferase activity"/>
    <property type="evidence" value="ECO:0007669"/>
    <property type="project" value="UniProtKB-EC"/>
</dbReference>
<evidence type="ECO:0000256" key="23">
    <source>
        <dbReference type="ARBA" id="ARBA00033406"/>
    </source>
</evidence>
<reference evidence="25 26" key="2">
    <citation type="submission" date="2008-11" db="EMBL/GenBank/DDBJ databases">
        <authorList>
            <person name="Fulton L."/>
            <person name="Clifton S."/>
            <person name="Fulton B."/>
            <person name="Xu J."/>
            <person name="Minx P."/>
            <person name="Pepin K.H."/>
            <person name="Johnson M."/>
            <person name="Bhonagiri V."/>
            <person name="Nash W.E."/>
            <person name="Mardis E.R."/>
            <person name="Wilson R.K."/>
        </authorList>
    </citation>
    <scope>NUCLEOTIDE SEQUENCE [LARGE SCALE GENOMIC DNA]</scope>
    <source>
        <strain evidence="25 26">ATCC 43243</strain>
    </source>
</reference>
<evidence type="ECO:0000256" key="19">
    <source>
        <dbReference type="ARBA" id="ARBA00031825"/>
    </source>
</evidence>
<name>B7ATV1_9FIRM</name>
<feature type="transmembrane region" description="Helical" evidence="24">
    <location>
        <begin position="174"/>
        <end position="192"/>
    </location>
</feature>
<evidence type="ECO:0000256" key="17">
    <source>
        <dbReference type="ARBA" id="ARBA00023264"/>
    </source>
</evidence>
<gene>
    <name evidence="25" type="ORF">BACPEC_01573</name>
</gene>
<feature type="transmembrane region" description="Helical" evidence="24">
    <location>
        <begin position="198"/>
        <end position="222"/>
    </location>
</feature>
<reference evidence="25 26" key="1">
    <citation type="submission" date="2008-11" db="EMBL/GenBank/DDBJ databases">
        <title>Draft genome sequence of Bacteroides pectinophilus (ATCC 43243).</title>
        <authorList>
            <person name="Sudarsanam P."/>
            <person name="Ley R."/>
            <person name="Guruge J."/>
            <person name="Turnbaugh P.J."/>
            <person name="Mahowald M."/>
            <person name="Liep D."/>
            <person name="Gordon J."/>
        </authorList>
    </citation>
    <scope>NUCLEOTIDE SEQUENCE [LARGE SCALE GENOMIC DNA]</scope>
    <source>
        <strain evidence="25 26">ATCC 43243</strain>
    </source>
</reference>
<keyword evidence="10" id="KW-0808">Transferase</keyword>
<protein>
    <recommendedName>
        <fullName evidence="7">Phosphatidate cytidylyltransferase</fullName>
        <ecNumber evidence="6">2.7.7.41</ecNumber>
    </recommendedName>
    <alternativeName>
        <fullName evidence="20">CDP-DAG synthase</fullName>
    </alternativeName>
    <alternativeName>
        <fullName evidence="22">CDP-DG synthase</fullName>
    </alternativeName>
    <alternativeName>
        <fullName evidence="18">CDP-diacylglycerol synthase</fullName>
    </alternativeName>
    <alternativeName>
        <fullName evidence="21">CDP-diglyceride pyrophosphorylase</fullName>
    </alternativeName>
    <alternativeName>
        <fullName evidence="23">CDP-diglyceride synthase</fullName>
    </alternativeName>
    <alternativeName>
        <fullName evidence="19">CTP:phosphatidate cytidylyltransferase</fullName>
    </alternativeName>
</protein>
<feature type="transmembrane region" description="Helical" evidence="24">
    <location>
        <begin position="74"/>
        <end position="93"/>
    </location>
</feature>
<dbReference type="Pfam" id="PF01148">
    <property type="entry name" value="CTP_transf_1"/>
    <property type="match status" value="1"/>
</dbReference>
<feature type="transmembrane region" description="Helical" evidence="24">
    <location>
        <begin position="105"/>
        <end position="121"/>
    </location>
</feature>
<evidence type="ECO:0000256" key="6">
    <source>
        <dbReference type="ARBA" id="ARBA00012487"/>
    </source>
</evidence>
<keyword evidence="9" id="KW-0444">Lipid biosynthesis</keyword>
<evidence type="ECO:0000256" key="12">
    <source>
        <dbReference type="ARBA" id="ARBA00022695"/>
    </source>
</evidence>
<evidence type="ECO:0000256" key="16">
    <source>
        <dbReference type="ARBA" id="ARBA00023209"/>
    </source>
</evidence>
<evidence type="ECO:0000256" key="15">
    <source>
        <dbReference type="ARBA" id="ARBA00023136"/>
    </source>
</evidence>
<evidence type="ECO:0000256" key="3">
    <source>
        <dbReference type="ARBA" id="ARBA00005119"/>
    </source>
</evidence>
<evidence type="ECO:0000256" key="8">
    <source>
        <dbReference type="ARBA" id="ARBA00022475"/>
    </source>
</evidence>
<keyword evidence="13 24" id="KW-1133">Transmembrane helix</keyword>
<feature type="transmembrane region" description="Helical" evidence="24">
    <location>
        <begin position="51"/>
        <end position="68"/>
    </location>
</feature>
<evidence type="ECO:0000256" key="1">
    <source>
        <dbReference type="ARBA" id="ARBA00001698"/>
    </source>
</evidence>
<keyword evidence="16" id="KW-0594">Phospholipid biosynthesis</keyword>
<evidence type="ECO:0000256" key="10">
    <source>
        <dbReference type="ARBA" id="ARBA00022679"/>
    </source>
</evidence>
<dbReference type="GO" id="GO:0005886">
    <property type="term" value="C:plasma membrane"/>
    <property type="evidence" value="ECO:0007669"/>
    <property type="project" value="UniProtKB-SubCell"/>
</dbReference>
<comment type="caution">
    <text evidence="25">The sequence shown here is derived from an EMBL/GenBank/DDBJ whole genome shotgun (WGS) entry which is preliminary data.</text>
</comment>
<evidence type="ECO:0000256" key="2">
    <source>
        <dbReference type="ARBA" id="ARBA00004651"/>
    </source>
</evidence>
<keyword evidence="17" id="KW-1208">Phospholipid metabolism</keyword>
<evidence type="ECO:0000256" key="5">
    <source>
        <dbReference type="ARBA" id="ARBA00010185"/>
    </source>
</evidence>
<comment type="subcellular location">
    <subcellularLocation>
        <location evidence="2">Cell membrane</location>
        <topology evidence="2">Multi-pass membrane protein</topology>
    </subcellularLocation>
</comment>
<proteinExistence type="inferred from homology"/>
<comment type="similarity">
    <text evidence="5">Belongs to the CDS family.</text>
</comment>
<evidence type="ECO:0000256" key="24">
    <source>
        <dbReference type="SAM" id="Phobius"/>
    </source>
</evidence>
<evidence type="ECO:0000256" key="21">
    <source>
        <dbReference type="ARBA" id="ARBA00032396"/>
    </source>
</evidence>
<evidence type="ECO:0000256" key="13">
    <source>
        <dbReference type="ARBA" id="ARBA00022989"/>
    </source>
</evidence>
<comment type="catalytic activity">
    <reaction evidence="1">
        <text>a 1,2-diacyl-sn-glycero-3-phosphate + CTP + H(+) = a CDP-1,2-diacyl-sn-glycerol + diphosphate</text>
        <dbReference type="Rhea" id="RHEA:16229"/>
        <dbReference type="ChEBI" id="CHEBI:15378"/>
        <dbReference type="ChEBI" id="CHEBI:33019"/>
        <dbReference type="ChEBI" id="CHEBI:37563"/>
        <dbReference type="ChEBI" id="CHEBI:58332"/>
        <dbReference type="ChEBI" id="CHEBI:58608"/>
        <dbReference type="EC" id="2.7.7.41"/>
    </reaction>
</comment>
<dbReference type="EC" id="2.7.7.41" evidence="6"/>
<evidence type="ECO:0000256" key="4">
    <source>
        <dbReference type="ARBA" id="ARBA00005189"/>
    </source>
</evidence>
<dbReference type="eggNOG" id="COG0575">
    <property type="taxonomic scope" value="Bacteria"/>
</dbReference>
<evidence type="ECO:0000256" key="11">
    <source>
        <dbReference type="ARBA" id="ARBA00022692"/>
    </source>
</evidence>
<evidence type="ECO:0000256" key="18">
    <source>
        <dbReference type="ARBA" id="ARBA00029893"/>
    </source>
</evidence>
<dbReference type="AlphaFoldDB" id="B7ATV1"/>
<feature type="transmembrane region" description="Helical" evidence="24">
    <location>
        <begin position="243"/>
        <end position="263"/>
    </location>
</feature>
<dbReference type="PANTHER" id="PTHR46382">
    <property type="entry name" value="PHOSPHATIDATE CYTIDYLYLTRANSFERASE"/>
    <property type="match status" value="1"/>
</dbReference>
<organism evidence="25 26">
    <name type="scientific">[Bacteroides] pectinophilus ATCC 43243</name>
    <dbReference type="NCBI Taxonomy" id="483218"/>
    <lineage>
        <taxon>Bacteria</taxon>
        <taxon>Bacillati</taxon>
        <taxon>Bacillota</taxon>
        <taxon>Clostridia</taxon>
        <taxon>Eubacteriales</taxon>
    </lineage>
</organism>
<dbReference type="HOGENOM" id="CLU_037294_2_1_9"/>
<evidence type="ECO:0000256" key="22">
    <source>
        <dbReference type="ARBA" id="ARBA00032743"/>
    </source>
</evidence>
<keyword evidence="26" id="KW-1185">Reference proteome</keyword>
<keyword evidence="8" id="KW-1003">Cell membrane</keyword>
<dbReference type="STRING" id="483218.BACPEC_01573"/>
<comment type="pathway">
    <text evidence="4">Lipid metabolism.</text>
</comment>
<accession>B7ATV1</accession>
<keyword evidence="15 24" id="KW-0472">Membrane</keyword>
<evidence type="ECO:0000256" key="20">
    <source>
        <dbReference type="ARBA" id="ARBA00032253"/>
    </source>
</evidence>
<dbReference type="GO" id="GO:0016024">
    <property type="term" value="P:CDP-diacylglycerol biosynthetic process"/>
    <property type="evidence" value="ECO:0007669"/>
    <property type="project" value="TreeGrafter"/>
</dbReference>